<protein>
    <submittedName>
        <fullName evidence="1">Uncharacterized protein</fullName>
    </submittedName>
</protein>
<keyword evidence="2" id="KW-1185">Reference proteome</keyword>
<dbReference type="Proteomes" id="UP001501251">
    <property type="component" value="Unassembled WGS sequence"/>
</dbReference>
<gene>
    <name evidence="1" type="ORF">GCM10022252_29010</name>
</gene>
<name>A0ABP8AUL3_9ACTN</name>
<dbReference type="EMBL" id="BAABAQ010000004">
    <property type="protein sequence ID" value="GAA4190547.1"/>
    <property type="molecule type" value="Genomic_DNA"/>
</dbReference>
<sequence>MWHVSWHPRGGEKLAYAVDGRVLVDYPHFCMEQAVFCKLIADRMIQRYFTQWPEVAKATRAAADRDTSTVITLMPGLVDQNIRLGKQWFDRPSGESREEDRGWMR</sequence>
<organism evidence="1 2">
    <name type="scientific">Streptosporangium oxazolinicum</name>
    <dbReference type="NCBI Taxonomy" id="909287"/>
    <lineage>
        <taxon>Bacteria</taxon>
        <taxon>Bacillati</taxon>
        <taxon>Actinomycetota</taxon>
        <taxon>Actinomycetes</taxon>
        <taxon>Streptosporangiales</taxon>
        <taxon>Streptosporangiaceae</taxon>
        <taxon>Streptosporangium</taxon>
    </lineage>
</organism>
<comment type="caution">
    <text evidence="1">The sequence shown here is derived from an EMBL/GenBank/DDBJ whole genome shotgun (WGS) entry which is preliminary data.</text>
</comment>
<reference evidence="2" key="1">
    <citation type="journal article" date="2019" name="Int. J. Syst. Evol. Microbiol.">
        <title>The Global Catalogue of Microorganisms (GCM) 10K type strain sequencing project: providing services to taxonomists for standard genome sequencing and annotation.</title>
        <authorList>
            <consortium name="The Broad Institute Genomics Platform"/>
            <consortium name="The Broad Institute Genome Sequencing Center for Infectious Disease"/>
            <person name="Wu L."/>
            <person name="Ma J."/>
        </authorList>
    </citation>
    <scope>NUCLEOTIDE SEQUENCE [LARGE SCALE GENOMIC DNA]</scope>
    <source>
        <strain evidence="2">JCM 17388</strain>
    </source>
</reference>
<accession>A0ABP8AUL3</accession>
<evidence type="ECO:0000313" key="1">
    <source>
        <dbReference type="EMBL" id="GAA4190547.1"/>
    </source>
</evidence>
<proteinExistence type="predicted"/>
<evidence type="ECO:0000313" key="2">
    <source>
        <dbReference type="Proteomes" id="UP001501251"/>
    </source>
</evidence>